<feature type="repeat" description="Solcar" evidence="9">
    <location>
        <begin position="107"/>
        <end position="201"/>
    </location>
</feature>
<dbReference type="Proteomes" id="UP000008837">
    <property type="component" value="Unassembled WGS sequence"/>
</dbReference>
<evidence type="ECO:0000256" key="3">
    <source>
        <dbReference type="ARBA" id="ARBA00022448"/>
    </source>
</evidence>
<dbReference type="GO" id="GO:0000064">
    <property type="term" value="F:L-ornithine transmembrane transporter activity"/>
    <property type="evidence" value="ECO:0007669"/>
    <property type="project" value="TreeGrafter"/>
</dbReference>
<evidence type="ECO:0000256" key="9">
    <source>
        <dbReference type="PROSITE-ProRule" id="PRU00282"/>
    </source>
</evidence>
<evidence type="ECO:0000313" key="12">
    <source>
        <dbReference type="EMBL" id="EDP45135.1"/>
    </source>
</evidence>
<comment type="caution">
    <text evidence="12">The sequence shown here is derived from an EMBL/GenBank/DDBJ whole genome shotgun (WGS) entry which is preliminary data.</text>
</comment>
<protein>
    <recommendedName>
        <fullName evidence="14">Mitochondrial carrier protein</fullName>
    </recommendedName>
</protein>
<reference evidence="12 13" key="1">
    <citation type="journal article" date="2007" name="Proc. Natl. Acad. Sci. U.S.A.">
        <title>Dandruff-associated Malassezia genomes reveal convergent and divergent virulence traits shared with plant and human fungal pathogens.</title>
        <authorList>
            <person name="Xu J."/>
            <person name="Saunders C.W."/>
            <person name="Hu P."/>
            <person name="Grant R.A."/>
            <person name="Boekhout T."/>
            <person name="Kuramae E.E."/>
            <person name="Kronstad J.W."/>
            <person name="Deangelis Y.M."/>
            <person name="Reeder N.L."/>
            <person name="Johnstone K.R."/>
            <person name="Leland M."/>
            <person name="Fieno A.M."/>
            <person name="Begley W.M."/>
            <person name="Sun Y."/>
            <person name="Lacey M.P."/>
            <person name="Chaudhary T."/>
            <person name="Keough T."/>
            <person name="Chu L."/>
            <person name="Sears R."/>
            <person name="Yuan B."/>
            <person name="Dawson T.L.Jr."/>
        </authorList>
    </citation>
    <scope>NUCLEOTIDE SEQUENCE [LARGE SCALE GENOMIC DNA]</scope>
    <source>
        <strain evidence="13">ATCC MYA-4612 / CBS 7966</strain>
    </source>
</reference>
<dbReference type="InterPro" id="IPR018108">
    <property type="entry name" value="MCP_transmembrane"/>
</dbReference>
<keyword evidence="13" id="KW-1185">Reference proteome</keyword>
<keyword evidence="6 11" id="KW-1133">Transmembrane helix</keyword>
<accession>A8PRT5</accession>
<evidence type="ECO:0000256" key="11">
    <source>
        <dbReference type="SAM" id="Phobius"/>
    </source>
</evidence>
<dbReference type="Gene3D" id="1.50.40.10">
    <property type="entry name" value="Mitochondrial carrier domain"/>
    <property type="match status" value="1"/>
</dbReference>
<dbReference type="Pfam" id="PF00153">
    <property type="entry name" value="Mito_carr"/>
    <property type="match status" value="3"/>
</dbReference>
<dbReference type="OMA" id="VYRESGW"/>
<evidence type="ECO:0000256" key="8">
    <source>
        <dbReference type="ARBA" id="ARBA00023136"/>
    </source>
</evidence>
<dbReference type="GeneID" id="5856655"/>
<dbReference type="EMBL" id="AAYY01000001">
    <property type="protein sequence ID" value="EDP45135.1"/>
    <property type="molecule type" value="Genomic_DNA"/>
</dbReference>
<keyword evidence="8 9" id="KW-0472">Membrane</keyword>
<dbReference type="VEuPathDB" id="FungiDB:MGL_0124"/>
<keyword evidence="5" id="KW-0677">Repeat</keyword>
<evidence type="ECO:0000256" key="10">
    <source>
        <dbReference type="RuleBase" id="RU000488"/>
    </source>
</evidence>
<feature type="transmembrane region" description="Helical" evidence="11">
    <location>
        <begin position="215"/>
        <end position="243"/>
    </location>
</feature>
<keyword evidence="7" id="KW-0496">Mitochondrion</keyword>
<dbReference type="OrthoDB" id="193856at2759"/>
<evidence type="ECO:0000256" key="1">
    <source>
        <dbReference type="ARBA" id="ARBA00004225"/>
    </source>
</evidence>
<keyword evidence="3 10" id="KW-0813">Transport</keyword>
<dbReference type="SUPFAM" id="SSF103506">
    <property type="entry name" value="Mitochondrial carrier"/>
    <property type="match status" value="1"/>
</dbReference>
<evidence type="ECO:0000256" key="5">
    <source>
        <dbReference type="ARBA" id="ARBA00022737"/>
    </source>
</evidence>
<evidence type="ECO:0000256" key="4">
    <source>
        <dbReference type="ARBA" id="ARBA00022692"/>
    </source>
</evidence>
<keyword evidence="4 9" id="KW-0812">Transmembrane</keyword>
<dbReference type="PANTHER" id="PTHR45624:SF57">
    <property type="entry name" value="MITOCHONDRIAL SUBSTRATE CARRIER FAMILY PROTEIN L"/>
    <property type="match status" value="1"/>
</dbReference>
<dbReference type="GO" id="GO:0031966">
    <property type="term" value="C:mitochondrial membrane"/>
    <property type="evidence" value="ECO:0007669"/>
    <property type="project" value="UniProtKB-SubCell"/>
</dbReference>
<dbReference type="RefSeq" id="XP_001732349.1">
    <property type="nucleotide sequence ID" value="XM_001732297.1"/>
</dbReference>
<dbReference type="GO" id="GO:1990575">
    <property type="term" value="P:mitochondrial L-ornithine transmembrane transport"/>
    <property type="evidence" value="ECO:0007669"/>
    <property type="project" value="TreeGrafter"/>
</dbReference>
<dbReference type="AlphaFoldDB" id="A8PRT5"/>
<sequence>MPREQLEWRERAKGFVGGVVSGLTKLAIGHPFDTVKIRLQCDPASYRGPMACLRSLVQNESIWALYKGCIPPAFGWMVTDSVLLGSLHTYRRMLMRWSPRHQRDGKLPVAYQGLAGVGAGWTNSFLTAPVELLKTKLQMQKETFSSYGKAHGAEFSSTWDCVRQVVRYTGVRGLWRALPATLLFRTSFGPMFASYEVFQRQLGAWASKHREDASWMYAWLLSPASVTFFAGGLAAEVFWFTAYPADVIKNRIMAVSLHEPRYASGTRGMWQAAVELWTPPNMRESECGVLGLPRRLRRIYTGYLTCALRAFPTNAGALLAFETAMYLMQHR</sequence>
<dbReference type="PANTHER" id="PTHR45624">
    <property type="entry name" value="MITOCHONDRIAL BASIC AMINO ACIDS TRANSPORTER-RELATED"/>
    <property type="match status" value="1"/>
</dbReference>
<gene>
    <name evidence="12" type="ORF">MGL_0124</name>
</gene>
<dbReference type="InterPro" id="IPR023395">
    <property type="entry name" value="MCP_dom_sf"/>
</dbReference>
<name>A8PRT5_MALGO</name>
<evidence type="ECO:0000256" key="7">
    <source>
        <dbReference type="ARBA" id="ARBA00023128"/>
    </source>
</evidence>
<evidence type="ECO:0008006" key="14">
    <source>
        <dbReference type="Google" id="ProtNLM"/>
    </source>
</evidence>
<dbReference type="KEGG" id="mgl:MGL_0124"/>
<evidence type="ECO:0000256" key="6">
    <source>
        <dbReference type="ARBA" id="ARBA00022989"/>
    </source>
</evidence>
<comment type="similarity">
    <text evidence="2 10">Belongs to the mitochondrial carrier (TC 2.A.29) family.</text>
</comment>
<feature type="repeat" description="Solcar" evidence="9">
    <location>
        <begin position="9"/>
        <end position="93"/>
    </location>
</feature>
<dbReference type="InterPro" id="IPR050567">
    <property type="entry name" value="Mitochondrial_Carrier"/>
</dbReference>
<evidence type="ECO:0000256" key="2">
    <source>
        <dbReference type="ARBA" id="ARBA00006375"/>
    </source>
</evidence>
<evidence type="ECO:0000313" key="13">
    <source>
        <dbReference type="Proteomes" id="UP000008837"/>
    </source>
</evidence>
<comment type="subcellular location">
    <subcellularLocation>
        <location evidence="1">Mitochondrion membrane</location>
        <topology evidence="1">Multi-pass membrane protein</topology>
    </subcellularLocation>
</comment>
<organism evidence="12 13">
    <name type="scientific">Malassezia globosa (strain ATCC MYA-4612 / CBS 7966)</name>
    <name type="common">Dandruff-associated fungus</name>
    <dbReference type="NCBI Taxonomy" id="425265"/>
    <lineage>
        <taxon>Eukaryota</taxon>
        <taxon>Fungi</taxon>
        <taxon>Dikarya</taxon>
        <taxon>Basidiomycota</taxon>
        <taxon>Ustilaginomycotina</taxon>
        <taxon>Malasseziomycetes</taxon>
        <taxon>Malasseziales</taxon>
        <taxon>Malasseziaceae</taxon>
        <taxon>Malassezia</taxon>
    </lineage>
</organism>
<dbReference type="InParanoid" id="A8PRT5"/>
<proteinExistence type="inferred from homology"/>
<dbReference type="PROSITE" id="PS50920">
    <property type="entry name" value="SOLCAR"/>
    <property type="match status" value="2"/>
</dbReference>